<evidence type="ECO:0000256" key="1">
    <source>
        <dbReference type="SAM" id="MobiDB-lite"/>
    </source>
</evidence>
<protein>
    <submittedName>
        <fullName evidence="2">Uncharacterized protein</fullName>
    </submittedName>
</protein>
<feature type="region of interest" description="Disordered" evidence="1">
    <location>
        <begin position="124"/>
        <end position="148"/>
    </location>
</feature>
<dbReference type="AlphaFoldDB" id="A0ABD2PJB2"/>
<keyword evidence="3" id="KW-1185">Reference proteome</keyword>
<dbReference type="EMBL" id="JBJKFK010007754">
    <property type="protein sequence ID" value="KAL3307294.1"/>
    <property type="molecule type" value="Genomic_DNA"/>
</dbReference>
<comment type="caution">
    <text evidence="2">The sequence shown here is derived from an EMBL/GenBank/DDBJ whole genome shotgun (WGS) entry which is preliminary data.</text>
</comment>
<proteinExistence type="predicted"/>
<reference evidence="2 3" key="1">
    <citation type="submission" date="2024-11" db="EMBL/GenBank/DDBJ databases">
        <title>Adaptive evolution of stress response genes in parasites aligns with host niche diversity.</title>
        <authorList>
            <person name="Hahn C."/>
            <person name="Resl P."/>
        </authorList>
    </citation>
    <scope>NUCLEOTIDE SEQUENCE [LARGE SCALE GENOMIC DNA]</scope>
    <source>
        <strain evidence="2">EGGRZ-B1_66</strain>
        <tissue evidence="2">Body</tissue>
    </source>
</reference>
<accession>A0ABD2PJB2</accession>
<gene>
    <name evidence="2" type="ORF">Ciccas_014196</name>
</gene>
<evidence type="ECO:0000313" key="3">
    <source>
        <dbReference type="Proteomes" id="UP001626550"/>
    </source>
</evidence>
<name>A0ABD2PJB2_9PLAT</name>
<dbReference type="Proteomes" id="UP001626550">
    <property type="component" value="Unassembled WGS sequence"/>
</dbReference>
<evidence type="ECO:0000313" key="2">
    <source>
        <dbReference type="EMBL" id="KAL3307294.1"/>
    </source>
</evidence>
<organism evidence="2 3">
    <name type="scientific">Cichlidogyrus casuarinus</name>
    <dbReference type="NCBI Taxonomy" id="1844966"/>
    <lineage>
        <taxon>Eukaryota</taxon>
        <taxon>Metazoa</taxon>
        <taxon>Spiralia</taxon>
        <taxon>Lophotrochozoa</taxon>
        <taxon>Platyhelminthes</taxon>
        <taxon>Monogenea</taxon>
        <taxon>Monopisthocotylea</taxon>
        <taxon>Dactylogyridea</taxon>
        <taxon>Ancyrocephalidae</taxon>
        <taxon>Cichlidogyrus</taxon>
    </lineage>
</organism>
<sequence>MSDVLVAMEQDRRFSALNYTPSGVMHPGWYNSSGILVSNEGNFDNLAMVTPAVSMPQNRFSTLTQSPGHQNHLLEAVSALENNRGANEELYSAAAAAAIALHQSNCSNFSQQLLTNYQQRFNTVSSSTAPEQKPVQDPTVDSEFQPLN</sequence>